<dbReference type="Gene3D" id="2.40.170.20">
    <property type="entry name" value="TonB-dependent receptor, beta-barrel domain"/>
    <property type="match status" value="1"/>
</dbReference>
<evidence type="ECO:0000256" key="1">
    <source>
        <dbReference type="ARBA" id="ARBA00004571"/>
    </source>
</evidence>
<dbReference type="RefSeq" id="WP_166586878.1">
    <property type="nucleotide sequence ID" value="NZ_WWEO01000043.1"/>
</dbReference>
<keyword evidence="5 9" id="KW-0798">TonB box</keyword>
<evidence type="ECO:0000256" key="8">
    <source>
        <dbReference type="PROSITE-ProRule" id="PRU01360"/>
    </source>
</evidence>
<dbReference type="InterPro" id="IPR023996">
    <property type="entry name" value="TonB-dep_OMP_SusC/RagA"/>
</dbReference>
<dbReference type="EMBL" id="WWEO01000043">
    <property type="protein sequence ID" value="NCD70933.1"/>
    <property type="molecule type" value="Genomic_DNA"/>
</dbReference>
<feature type="domain" description="TonB-dependent receptor-like beta-barrel" evidence="12">
    <location>
        <begin position="478"/>
        <end position="893"/>
    </location>
</feature>
<proteinExistence type="inferred from homology"/>
<reference evidence="14" key="1">
    <citation type="submission" date="2020-01" db="EMBL/GenBank/DDBJ databases">
        <authorList>
            <person name="Seo Y.L."/>
        </authorList>
    </citation>
    <scope>NUCLEOTIDE SEQUENCE</scope>
    <source>
        <strain evidence="14">R11</strain>
    </source>
</reference>
<reference evidence="14" key="2">
    <citation type="submission" date="2020-10" db="EMBL/GenBank/DDBJ databases">
        <title>Mucilaginibacter sp. nov., isolated from soil.</title>
        <authorList>
            <person name="Jeon C.O."/>
        </authorList>
    </citation>
    <scope>NUCLEOTIDE SEQUENCE</scope>
    <source>
        <strain evidence="14">R11</strain>
    </source>
</reference>
<evidence type="ECO:0000259" key="13">
    <source>
        <dbReference type="Pfam" id="PF07715"/>
    </source>
</evidence>
<dbReference type="NCBIfam" id="TIGR04057">
    <property type="entry name" value="SusC_RagA_signa"/>
    <property type="match status" value="1"/>
</dbReference>
<evidence type="ECO:0000256" key="6">
    <source>
        <dbReference type="ARBA" id="ARBA00023136"/>
    </source>
</evidence>
<evidence type="ECO:0000256" key="7">
    <source>
        <dbReference type="ARBA" id="ARBA00023237"/>
    </source>
</evidence>
<keyword evidence="4 8" id="KW-0812">Transmembrane</keyword>
<dbReference type="SUPFAM" id="SSF49464">
    <property type="entry name" value="Carboxypeptidase regulatory domain-like"/>
    <property type="match status" value="1"/>
</dbReference>
<dbReference type="AlphaFoldDB" id="A0A965ZIV7"/>
<gene>
    <name evidence="14" type="ORF">GSY63_16325</name>
</gene>
<evidence type="ECO:0000259" key="12">
    <source>
        <dbReference type="Pfam" id="PF00593"/>
    </source>
</evidence>
<evidence type="ECO:0000256" key="3">
    <source>
        <dbReference type="ARBA" id="ARBA00022452"/>
    </source>
</evidence>
<keyword evidence="2 8" id="KW-0813">Transport</keyword>
<dbReference type="Proteomes" id="UP000638732">
    <property type="component" value="Unassembled WGS sequence"/>
</dbReference>
<comment type="similarity">
    <text evidence="8 9">Belongs to the TonB-dependent receptor family.</text>
</comment>
<dbReference type="InterPro" id="IPR008969">
    <property type="entry name" value="CarboxyPept-like_regulatory"/>
</dbReference>
<dbReference type="NCBIfam" id="TIGR04056">
    <property type="entry name" value="OMP_RagA_SusC"/>
    <property type="match status" value="1"/>
</dbReference>
<evidence type="ECO:0000256" key="11">
    <source>
        <dbReference type="SAM" id="SignalP"/>
    </source>
</evidence>
<organism evidence="14 15">
    <name type="scientific">Mucilaginibacter agri</name>
    <dbReference type="NCBI Taxonomy" id="2695265"/>
    <lineage>
        <taxon>Bacteria</taxon>
        <taxon>Pseudomonadati</taxon>
        <taxon>Bacteroidota</taxon>
        <taxon>Sphingobacteriia</taxon>
        <taxon>Sphingobacteriales</taxon>
        <taxon>Sphingobacteriaceae</taxon>
        <taxon>Mucilaginibacter</taxon>
    </lineage>
</organism>
<dbReference type="PROSITE" id="PS52016">
    <property type="entry name" value="TONB_DEPENDENT_REC_3"/>
    <property type="match status" value="1"/>
</dbReference>
<feature type="chain" id="PRO_5037928600" evidence="11">
    <location>
        <begin position="22"/>
        <end position="1086"/>
    </location>
</feature>
<evidence type="ECO:0000256" key="2">
    <source>
        <dbReference type="ARBA" id="ARBA00022448"/>
    </source>
</evidence>
<keyword evidence="11" id="KW-0732">Signal</keyword>
<dbReference type="SUPFAM" id="SSF56935">
    <property type="entry name" value="Porins"/>
    <property type="match status" value="1"/>
</dbReference>
<accession>A0A965ZIV7</accession>
<keyword evidence="3 8" id="KW-1134">Transmembrane beta strand</keyword>
<evidence type="ECO:0000256" key="10">
    <source>
        <dbReference type="SAM" id="MobiDB-lite"/>
    </source>
</evidence>
<sequence>MKRHLLFLLCLLVCFVTHVSAQNRTVTGTVTAKEDGLPIPGVTVKVKGSNIGTQTSPDGKYSLNVPANATLVFSFIGYAPLELTPAGNVANAKLEVSSKQLGEVVVTGALGLTRTRNQQSYAAQVVTGDALSATRSANISSELSGKVAGLEIRQSSSLGGSTNVVIRGAKSINGNNQALYVIDGVPFSNGGMNSASINQSGQRSGGGGYDFGSPANDINPDDVESVTVLKGAAATALYGSQGANGVILITTKKAKKGFGITINTGFGTGAIDKSTFAKYQKEYGGGYGAYYEDATGRFLYRDPTTFAPLDASTPGGVLVDPLSEDASYGAKFDPNLKVYQWDAFTPSSPNYNKATPWVAAANDPSKFFTHPVQNNQSIFITNATDAGTFKLGYTRDNQTGIMPNSNVLKQNVDFSGTYNINNKLTTGASISYINTVGLGRYGTGYQSDDILNSFRQWYQVNNDILELKDQYFASGKKNATWNFADPTDLTPIYWDNPYFIRYQNYESDTRNRYFGNVFANYKATSWLNFTGRVTVDNWNQIQEERRAVGTIGVSGYTRRNLGWNETNFDFIANVDKNITQDLNFKAVLGTNVRKQRYQTISAATNGGLVVPGIYALSNSANTPLAPSEVDQRREVDGIYGEATFTWKNLINLDGTLRRDVSSTLPNGSNAYYYPSVAGGFIFSNLLKQYSWLTYGKLRANYAEVGNDASAYSLQDTYNLGTPFGSVPQTTVSTTKNTPILKPERTRSIEGGLELQFFNNRLGFDGTYYVTKTVDQLIAVPTSTATGFQYAYRNAGTVQNKGIEVALTGVPIKTQDFSWTMNVNYTRNRNKLTETYNDATGTPAQNLVLATYQGGVSLNAALGEPLGTIRGSDFVYTNGQKTVGANGRYLMTGPNNIIGNYNPDWIGGIGNTFKYKNLSLSFLVDVRKGGDVFSLDMYYGLATGLYPETAGLNDLGNPSRNSIATGGGIIMPGVKADGSTNTTRVSNVNYGSYGYVYNPNAAFVYDASYVKLREASLAYSFPQSWISKWGPVKGVDVSLNGHNLWIIHKNLPYADPEETLSAGNLQGYQSGSIPTARTFLLNLRVKF</sequence>
<dbReference type="Pfam" id="PF07715">
    <property type="entry name" value="Plug"/>
    <property type="match status" value="1"/>
</dbReference>
<dbReference type="InterPro" id="IPR036942">
    <property type="entry name" value="Beta-barrel_TonB_sf"/>
</dbReference>
<feature type="region of interest" description="Disordered" evidence="10">
    <location>
        <begin position="196"/>
        <end position="216"/>
    </location>
</feature>
<dbReference type="InterPro" id="IPR037066">
    <property type="entry name" value="Plug_dom_sf"/>
</dbReference>
<keyword evidence="6 8" id="KW-0472">Membrane</keyword>
<feature type="signal peptide" evidence="11">
    <location>
        <begin position="1"/>
        <end position="21"/>
    </location>
</feature>
<dbReference type="Gene3D" id="2.60.40.1120">
    <property type="entry name" value="Carboxypeptidase-like, regulatory domain"/>
    <property type="match status" value="1"/>
</dbReference>
<dbReference type="Pfam" id="PF00593">
    <property type="entry name" value="TonB_dep_Rec_b-barrel"/>
    <property type="match status" value="1"/>
</dbReference>
<dbReference type="InterPro" id="IPR039426">
    <property type="entry name" value="TonB-dep_rcpt-like"/>
</dbReference>
<keyword evidence="7 8" id="KW-0998">Cell outer membrane</keyword>
<comment type="caution">
    <text evidence="14">The sequence shown here is derived from an EMBL/GenBank/DDBJ whole genome shotgun (WGS) entry which is preliminary data.</text>
</comment>
<dbReference type="InterPro" id="IPR000531">
    <property type="entry name" value="Beta-barrel_TonB"/>
</dbReference>
<protein>
    <submittedName>
        <fullName evidence="14">SusC/RagA family TonB-linked outer membrane protein</fullName>
    </submittedName>
</protein>
<evidence type="ECO:0000313" key="14">
    <source>
        <dbReference type="EMBL" id="NCD70933.1"/>
    </source>
</evidence>
<evidence type="ECO:0000256" key="4">
    <source>
        <dbReference type="ARBA" id="ARBA00022692"/>
    </source>
</evidence>
<dbReference type="InterPro" id="IPR012910">
    <property type="entry name" value="Plug_dom"/>
</dbReference>
<name>A0A965ZIV7_9SPHI</name>
<keyword evidence="15" id="KW-1185">Reference proteome</keyword>
<evidence type="ECO:0000313" key="15">
    <source>
        <dbReference type="Proteomes" id="UP000638732"/>
    </source>
</evidence>
<dbReference type="InterPro" id="IPR023997">
    <property type="entry name" value="TonB-dep_OMP_SusC/RagA_CS"/>
</dbReference>
<dbReference type="Pfam" id="PF13715">
    <property type="entry name" value="CarbopepD_reg_2"/>
    <property type="match status" value="1"/>
</dbReference>
<evidence type="ECO:0000256" key="5">
    <source>
        <dbReference type="ARBA" id="ARBA00023077"/>
    </source>
</evidence>
<dbReference type="GO" id="GO:0009279">
    <property type="term" value="C:cell outer membrane"/>
    <property type="evidence" value="ECO:0007669"/>
    <property type="project" value="UniProtKB-SubCell"/>
</dbReference>
<evidence type="ECO:0000256" key="9">
    <source>
        <dbReference type="RuleBase" id="RU003357"/>
    </source>
</evidence>
<feature type="domain" description="TonB-dependent receptor plug" evidence="13">
    <location>
        <begin position="118"/>
        <end position="246"/>
    </location>
</feature>
<comment type="subcellular location">
    <subcellularLocation>
        <location evidence="1 8">Cell outer membrane</location>
        <topology evidence="1 8">Multi-pass membrane protein</topology>
    </subcellularLocation>
</comment>
<dbReference type="Gene3D" id="2.170.130.10">
    <property type="entry name" value="TonB-dependent receptor, plug domain"/>
    <property type="match status" value="1"/>
</dbReference>